<accession>A0A5B8HY69</accession>
<reference evidence="1" key="1">
    <citation type="submission" date="2018-11" db="EMBL/GenBank/DDBJ databases">
        <title>A distinct lineage of giant viruses engineers rhodopsin photosystems in predatory marine eukaryotes.</title>
        <authorList>
            <person name="Needham D.M."/>
            <person name="Yoshizawa S."/>
            <person name="Hosaka T."/>
            <person name="Poirier C."/>
            <person name="Choi C.-J."/>
            <person name="Hehenberger E."/>
            <person name="Irwin N.A.T."/>
            <person name="Wilken S."/>
            <person name="Yung C.-M."/>
            <person name="Bachy C."/>
            <person name="Kurihara R."/>
            <person name="Nakajima Y."/>
            <person name="Kojima K."/>
            <person name="Kimura-Someya T."/>
            <person name="Leonard G."/>
            <person name="Malmstrom R.R."/>
            <person name="Mende D."/>
            <person name="Olson D.K."/>
            <person name="Sudo Y."/>
            <person name="Sudek S."/>
            <person name="Richards T.A."/>
            <person name="DeLong E.F."/>
            <person name="Keeling P.J."/>
            <person name="Santoro A.E."/>
            <person name="Shirouzu M."/>
            <person name="Iwasaki W."/>
            <person name="Worden A.Z."/>
        </authorList>
    </citation>
    <scope>NUCLEOTIDE SEQUENCE</scope>
</reference>
<protein>
    <recommendedName>
        <fullName evidence="2">Permuted papain-like amidase enzyme, YaeF/YiiX, C92 family</fullName>
    </recommendedName>
</protein>
<dbReference type="Gene3D" id="3.90.1720.10">
    <property type="entry name" value="endopeptidase domain like (from Nostoc punctiforme)"/>
    <property type="match status" value="1"/>
</dbReference>
<dbReference type="InterPro" id="IPR038765">
    <property type="entry name" value="Papain-like_cys_pep_sf"/>
</dbReference>
<evidence type="ECO:0008006" key="2">
    <source>
        <dbReference type="Google" id="ProtNLM"/>
    </source>
</evidence>
<sequence>MDYLKTGDLILFNPQSKDLFSIISSMIRIGTQSNYTHIGMIIKDPSFIEPHLRGLYVWESGWEGEPDPQDDKVKLGVQITPLQEIIDSYKDGFISVRKINCDPKLFSNDKLKDIHNVVYKKPYDIMPLNWILALFRKDLNYQRTNRFWCSALVGYIYTKCGILKSETDWCILRPSDFSIMCEHLKFEDDCSLDDKEIKIKH</sequence>
<dbReference type="SUPFAM" id="SSF54001">
    <property type="entry name" value="Cysteine proteinases"/>
    <property type="match status" value="1"/>
</dbReference>
<name>A0A5B8HY69_9VIRU</name>
<organism evidence="1">
    <name type="scientific">Mimiviridae sp. ChoanoV1</name>
    <dbReference type="NCBI Taxonomy" id="2596887"/>
    <lineage>
        <taxon>Viruses</taxon>
        <taxon>Varidnaviria</taxon>
        <taxon>Bamfordvirae</taxon>
        <taxon>Nucleocytoviricota</taxon>
        <taxon>Megaviricetes</taxon>
        <taxon>Imitervirales</taxon>
        <taxon>Schizomimiviridae</taxon>
    </lineage>
</organism>
<dbReference type="EMBL" id="MK250088">
    <property type="protein sequence ID" value="QDY52190.1"/>
    <property type="molecule type" value="Genomic_DNA"/>
</dbReference>
<evidence type="ECO:0000313" key="1">
    <source>
        <dbReference type="EMBL" id="QDY52190.1"/>
    </source>
</evidence>
<gene>
    <name evidence="1" type="ORF">4_70</name>
</gene>
<proteinExistence type="predicted"/>